<feature type="domain" description="PGG" evidence="9">
    <location>
        <begin position="485"/>
        <end position="589"/>
    </location>
</feature>
<dbReference type="GO" id="GO:0016020">
    <property type="term" value="C:membrane"/>
    <property type="evidence" value="ECO:0000318"/>
    <property type="project" value="GO_Central"/>
</dbReference>
<dbReference type="STRING" id="3641.A0A061F924"/>
<dbReference type="InterPro" id="IPR036770">
    <property type="entry name" value="Ankyrin_rpt-contain_sf"/>
</dbReference>
<feature type="transmembrane region" description="Helical" evidence="8">
    <location>
        <begin position="490"/>
        <end position="511"/>
    </location>
</feature>
<evidence type="ECO:0000256" key="8">
    <source>
        <dbReference type="SAM" id="Phobius"/>
    </source>
</evidence>
<accession>A0A061F924</accession>
<dbReference type="AlphaFoldDB" id="A0A061F924"/>
<gene>
    <name evidence="10" type="ORF">TCM_026274</name>
</gene>
<dbReference type="PROSITE" id="PS50088">
    <property type="entry name" value="ANK_REPEAT"/>
    <property type="match status" value="4"/>
</dbReference>
<dbReference type="Pfam" id="PF12796">
    <property type="entry name" value="Ank_2"/>
    <property type="match status" value="3"/>
</dbReference>
<name>A0A061F924_THECC</name>
<evidence type="ECO:0000256" key="7">
    <source>
        <dbReference type="PROSITE-ProRule" id="PRU00023"/>
    </source>
</evidence>
<dbReference type="InParanoid" id="A0A061F924"/>
<protein>
    <submittedName>
        <fullName evidence="10">Ankyrin repeat family protein</fullName>
    </submittedName>
</protein>
<feature type="repeat" description="ANK" evidence="7">
    <location>
        <begin position="330"/>
        <end position="352"/>
    </location>
</feature>
<evidence type="ECO:0000256" key="1">
    <source>
        <dbReference type="ARBA" id="ARBA00004141"/>
    </source>
</evidence>
<evidence type="ECO:0000256" key="5">
    <source>
        <dbReference type="ARBA" id="ARBA00023043"/>
    </source>
</evidence>
<keyword evidence="5 7" id="KW-0040">ANK repeat</keyword>
<keyword evidence="11" id="KW-1185">Reference proteome</keyword>
<comment type="subcellular location">
    <subcellularLocation>
        <location evidence="1">Membrane</location>
        <topology evidence="1">Multi-pass membrane protein</topology>
    </subcellularLocation>
</comment>
<feature type="repeat" description="ANK" evidence="7">
    <location>
        <begin position="112"/>
        <end position="134"/>
    </location>
</feature>
<evidence type="ECO:0000259" key="9">
    <source>
        <dbReference type="Pfam" id="PF13962"/>
    </source>
</evidence>
<keyword evidence="6 8" id="KW-0472">Membrane</keyword>
<feature type="repeat" description="ANK" evidence="7">
    <location>
        <begin position="296"/>
        <end position="328"/>
    </location>
</feature>
<dbReference type="HOGENOM" id="CLU_000134_36_4_1"/>
<dbReference type="SUPFAM" id="SSF48403">
    <property type="entry name" value="Ankyrin repeat"/>
    <property type="match status" value="2"/>
</dbReference>
<keyword evidence="3" id="KW-0677">Repeat</keyword>
<feature type="transmembrane region" description="Helical" evidence="8">
    <location>
        <begin position="531"/>
        <end position="552"/>
    </location>
</feature>
<dbReference type="Pfam" id="PF00023">
    <property type="entry name" value="Ank"/>
    <property type="match status" value="1"/>
</dbReference>
<dbReference type="EMBL" id="CM001883">
    <property type="protein sequence ID" value="EOY11014.1"/>
    <property type="molecule type" value="Genomic_DNA"/>
</dbReference>
<dbReference type="PANTHER" id="PTHR24186">
    <property type="entry name" value="PROTEIN PHOSPHATASE 1 REGULATORY SUBUNIT"/>
    <property type="match status" value="1"/>
</dbReference>
<dbReference type="Gene3D" id="1.25.40.20">
    <property type="entry name" value="Ankyrin repeat-containing domain"/>
    <property type="match status" value="2"/>
</dbReference>
<dbReference type="Gramene" id="EOY11014">
    <property type="protein sequence ID" value="EOY11014"/>
    <property type="gene ID" value="TCM_026274"/>
</dbReference>
<evidence type="ECO:0000256" key="4">
    <source>
        <dbReference type="ARBA" id="ARBA00022989"/>
    </source>
</evidence>
<reference evidence="10 11" key="1">
    <citation type="journal article" date="2013" name="Genome Biol.">
        <title>The genome sequence of the most widely cultivated cacao type and its use to identify candidate genes regulating pod color.</title>
        <authorList>
            <person name="Motamayor J.C."/>
            <person name="Mockaitis K."/>
            <person name="Schmutz J."/>
            <person name="Haiminen N."/>
            <person name="Iii D.L."/>
            <person name="Cornejo O."/>
            <person name="Findley S.D."/>
            <person name="Zheng P."/>
            <person name="Utro F."/>
            <person name="Royaert S."/>
            <person name="Saski C."/>
            <person name="Jenkins J."/>
            <person name="Podicheti R."/>
            <person name="Zhao M."/>
            <person name="Scheffler B.E."/>
            <person name="Stack J.C."/>
            <person name="Feltus F.A."/>
            <person name="Mustiga G.M."/>
            <person name="Amores F."/>
            <person name="Phillips W."/>
            <person name="Marelli J.P."/>
            <person name="May G.D."/>
            <person name="Shapiro H."/>
            <person name="Ma J."/>
            <person name="Bustamante C.D."/>
            <person name="Schnell R.J."/>
            <person name="Main D."/>
            <person name="Gilbert D."/>
            <person name="Parida L."/>
            <person name="Kuhn D.N."/>
        </authorList>
    </citation>
    <scope>NUCLEOTIDE SEQUENCE [LARGE SCALE GENOMIC DNA]</scope>
    <source>
        <strain evidence="11">cv. Matina 1-6</strain>
    </source>
</reference>
<evidence type="ECO:0000256" key="3">
    <source>
        <dbReference type="ARBA" id="ARBA00022737"/>
    </source>
</evidence>
<keyword evidence="4 8" id="KW-1133">Transmembrane helix</keyword>
<evidence type="ECO:0000313" key="10">
    <source>
        <dbReference type="EMBL" id="EOY11014.1"/>
    </source>
</evidence>
<evidence type="ECO:0000256" key="2">
    <source>
        <dbReference type="ARBA" id="ARBA00022692"/>
    </source>
</evidence>
<dbReference type="Pfam" id="PF13962">
    <property type="entry name" value="PGG"/>
    <property type="match status" value="1"/>
</dbReference>
<dbReference type="PROSITE" id="PS50297">
    <property type="entry name" value="ANK_REP_REGION"/>
    <property type="match status" value="4"/>
</dbReference>
<dbReference type="OMA" id="AAFKCFL"/>
<feature type="transmembrane region" description="Helical" evidence="8">
    <location>
        <begin position="564"/>
        <end position="587"/>
    </location>
</feature>
<feature type="transmembrane region" description="Helical" evidence="8">
    <location>
        <begin position="599"/>
        <end position="618"/>
    </location>
</feature>
<feature type="repeat" description="ANK" evidence="7">
    <location>
        <begin position="262"/>
        <end position="284"/>
    </location>
</feature>
<dbReference type="InterPro" id="IPR026961">
    <property type="entry name" value="PGG_dom"/>
</dbReference>
<dbReference type="eggNOG" id="KOG0504">
    <property type="taxonomic scope" value="Eukaryota"/>
</dbReference>
<dbReference type="SMART" id="SM00248">
    <property type="entry name" value="ANK"/>
    <property type="match status" value="9"/>
</dbReference>
<evidence type="ECO:0000313" key="11">
    <source>
        <dbReference type="Proteomes" id="UP000026915"/>
    </source>
</evidence>
<keyword evidence="2 8" id="KW-0812">Transmembrane</keyword>
<evidence type="ECO:0000256" key="6">
    <source>
        <dbReference type="ARBA" id="ARBA00023136"/>
    </source>
</evidence>
<dbReference type="Proteomes" id="UP000026915">
    <property type="component" value="Chromosome 5"/>
</dbReference>
<dbReference type="PANTHER" id="PTHR24186:SF50">
    <property type="entry name" value="ANKYRIN REPEAT-CONTAINING PROTEIN ITN1-LIKE ISOFORM X1"/>
    <property type="match status" value="1"/>
</dbReference>
<proteinExistence type="predicted"/>
<sequence length="645" mass="71457">MNLESGSLSAACLSWKLFDWDGLAIITMGPCKLPILCKKKSIAWAMDPELYEAAASGNLNFLKRMDPNLHVFQVTKQQQNTVLHIAVKFKQVEFCQHILISSSSLLLKCNSKGESPLHVAAKIGCLEIAELLVDCAKQLQRDVESSGVSALRKPLRMVNLEKDTALHAAVRNGHFAVAKCLMEADQGLLGLVNAANASPLCLAIEGGFSRIASLILETFPKSLNGDINMKTALRSAVFHSQHDIVKILLKNVPNSRNETDQIGWSPLHYAALYGDLKSTQLLLQGNSSTAYIVDQDGTSALHVAAFRGHTNVVELIVQCCPDVHEVTDKKGRTVLHVAVISGQEKMVRHILEMPRLCGIINEKDNEGNTALHLAVIYKRDNIVTILARNRGMERAAVNNNLLTAYDIFSLQPRKLSLLTAKIHYWLRGTHGLPALQKWVNTNLKREMIGETGEDTNILFARGKHDETSISNTTNEASDETVKRSRLEIHLLIATLIATVTFQAAFTVPGGYKEDGPDKGMAQSIQKAPFKAFLIFNTIAFIFSIATVYIQFATSKFSYYLRSRYASLAEVMIFIAVLGMLLAFASGVYVELANSNGLRLMGYILVGCFLLVYYACWFLDPISMQIPGLQQPRKYLRDLLFRYGII</sequence>
<organism evidence="10 11">
    <name type="scientific">Theobroma cacao</name>
    <name type="common">Cacao</name>
    <name type="synonym">Cocoa</name>
    <dbReference type="NCBI Taxonomy" id="3641"/>
    <lineage>
        <taxon>Eukaryota</taxon>
        <taxon>Viridiplantae</taxon>
        <taxon>Streptophyta</taxon>
        <taxon>Embryophyta</taxon>
        <taxon>Tracheophyta</taxon>
        <taxon>Spermatophyta</taxon>
        <taxon>Magnoliopsida</taxon>
        <taxon>eudicotyledons</taxon>
        <taxon>Gunneridae</taxon>
        <taxon>Pentapetalae</taxon>
        <taxon>rosids</taxon>
        <taxon>malvids</taxon>
        <taxon>Malvales</taxon>
        <taxon>Malvaceae</taxon>
        <taxon>Byttnerioideae</taxon>
        <taxon>Theobroma</taxon>
    </lineage>
</organism>
<dbReference type="InterPro" id="IPR002110">
    <property type="entry name" value="Ankyrin_rpt"/>
</dbReference>